<dbReference type="Proteomes" id="UP001336835">
    <property type="component" value="Unassembled WGS sequence"/>
</dbReference>
<evidence type="ECO:0000313" key="4">
    <source>
        <dbReference type="Proteomes" id="UP001336835"/>
    </source>
</evidence>
<dbReference type="Pfam" id="PF13561">
    <property type="entry name" value="adh_short_C2"/>
    <property type="match status" value="1"/>
</dbReference>
<dbReference type="InterPro" id="IPR051122">
    <property type="entry name" value="SDR_DHRS6-like"/>
</dbReference>
<proteinExistence type="inferred from homology"/>
<dbReference type="PANTHER" id="PTHR43477:SF1">
    <property type="entry name" value="DIHYDROANTICAPSIN 7-DEHYDROGENASE"/>
    <property type="match status" value="1"/>
</dbReference>
<dbReference type="PRINTS" id="PR00081">
    <property type="entry name" value="GDHRDH"/>
</dbReference>
<dbReference type="InterPro" id="IPR036291">
    <property type="entry name" value="NAD(P)-bd_dom_sf"/>
</dbReference>
<dbReference type="PANTHER" id="PTHR43477">
    <property type="entry name" value="DIHYDROANTICAPSIN 7-DEHYDROGENASE"/>
    <property type="match status" value="1"/>
</dbReference>
<sequence>MSNNGKLKIVVVGANGTIGREVVKRINEKGHQVIEVSRTSGDFQADIQDKRSLEELFAKIGHFDAVANASGSVVFKGVEQFTDEDLAFSIGNKLMGQINLVRAALPYIADGGSFTLISGILSEEPILGGVAASLVNSGVEGFVKAAAYELPRAIRINCISPTVLAESKGYHDSFPGFIPVEGWKVARAYENSIFGIVTGKVIKVY</sequence>
<keyword evidence="2" id="KW-0560">Oxidoreductase</keyword>
<gene>
    <name evidence="3" type="ORF">VRU48_07190</name>
</gene>
<organism evidence="3 4">
    <name type="scientific">Pedobacter albus</name>
    <dbReference type="NCBI Taxonomy" id="3113905"/>
    <lineage>
        <taxon>Bacteria</taxon>
        <taxon>Pseudomonadati</taxon>
        <taxon>Bacteroidota</taxon>
        <taxon>Sphingobacteriia</taxon>
        <taxon>Sphingobacteriales</taxon>
        <taxon>Sphingobacteriaceae</taxon>
        <taxon>Pedobacter</taxon>
    </lineage>
</organism>
<dbReference type="CDD" id="cd11731">
    <property type="entry name" value="Lin1944_like_SDR_c"/>
    <property type="match status" value="1"/>
</dbReference>
<evidence type="ECO:0000256" key="2">
    <source>
        <dbReference type="ARBA" id="ARBA00023002"/>
    </source>
</evidence>
<evidence type="ECO:0000313" key="3">
    <source>
        <dbReference type="EMBL" id="MEE1944883.1"/>
    </source>
</evidence>
<dbReference type="NCBIfam" id="NF005754">
    <property type="entry name" value="PRK07578.1"/>
    <property type="match status" value="1"/>
</dbReference>
<comment type="similarity">
    <text evidence="1">Belongs to the short-chain dehydrogenases/reductases (SDR) family.</text>
</comment>
<evidence type="ECO:0000256" key="1">
    <source>
        <dbReference type="ARBA" id="ARBA00006484"/>
    </source>
</evidence>
<dbReference type="Gene3D" id="3.40.50.720">
    <property type="entry name" value="NAD(P)-binding Rossmann-like Domain"/>
    <property type="match status" value="1"/>
</dbReference>
<comment type="caution">
    <text evidence="3">The sequence shown here is derived from an EMBL/GenBank/DDBJ whole genome shotgun (WGS) entry which is preliminary data.</text>
</comment>
<name>A0ABU7I5Y4_9SPHI</name>
<accession>A0ABU7I5Y4</accession>
<dbReference type="RefSeq" id="WP_330107242.1">
    <property type="nucleotide sequence ID" value="NZ_JAZDQT010000001.1"/>
</dbReference>
<reference evidence="3 4" key="1">
    <citation type="submission" date="2024-01" db="EMBL/GenBank/DDBJ databases">
        <title>Pedobacter sp. nov., isolated from fresh soil.</title>
        <authorList>
            <person name="Le N.T.T."/>
        </authorList>
    </citation>
    <scope>NUCLEOTIDE SEQUENCE [LARGE SCALE GENOMIC DNA]</scope>
    <source>
        <strain evidence="3 4">KR3-3</strain>
    </source>
</reference>
<keyword evidence="4" id="KW-1185">Reference proteome</keyword>
<dbReference type="InterPro" id="IPR002347">
    <property type="entry name" value="SDR_fam"/>
</dbReference>
<dbReference type="EMBL" id="JAZDQT010000001">
    <property type="protein sequence ID" value="MEE1944883.1"/>
    <property type="molecule type" value="Genomic_DNA"/>
</dbReference>
<dbReference type="SUPFAM" id="SSF51735">
    <property type="entry name" value="NAD(P)-binding Rossmann-fold domains"/>
    <property type="match status" value="1"/>
</dbReference>
<protein>
    <submittedName>
        <fullName evidence="3">Short chain dehydrogenase</fullName>
    </submittedName>
</protein>